<protein>
    <recommendedName>
        <fullName evidence="11">FAD/NAD(P)-binding domain-containing protein</fullName>
    </recommendedName>
</protein>
<keyword evidence="7" id="KW-0503">Monooxygenase</keyword>
<keyword evidence="6" id="KW-0560">Oxidoreductase</keyword>
<evidence type="ECO:0000256" key="2">
    <source>
        <dbReference type="ARBA" id="ARBA00010139"/>
    </source>
</evidence>
<dbReference type="InterPro" id="IPR020946">
    <property type="entry name" value="Flavin_mOase-like"/>
</dbReference>
<name>A0A6A6CW85_ZASCE</name>
<dbReference type="Pfam" id="PF00743">
    <property type="entry name" value="FMO-like"/>
    <property type="match status" value="1"/>
</dbReference>
<keyword evidence="4" id="KW-0274">FAD</keyword>
<evidence type="ECO:0008006" key="11">
    <source>
        <dbReference type="Google" id="ProtNLM"/>
    </source>
</evidence>
<dbReference type="OrthoDB" id="66881at2759"/>
<sequence>MTKDEPVPYLNDEVPVAAETASKPDGPAPAVQEFTKEAATTNGGSTIETDAIVIGAGFSGITAIHRLRKIGFKVKCFESGENFGGVWYWNRYPGARVDSEAPFYQLNIEEVFKTWDFTERFPDHHELRRYMAHIDKTLDLRKDTYFNARVNDASWDESAGKWTIKTQQGHVATGKYLILCSGLLHRTYTPDFPGLRDYKGEIYHSGAWPEDWSAKGKKVGLIGAGATAVQITQELGKQADELTVFLRRPSYNLPMKQRSMTPDEQKYMKHLYPALFAAGRDSRAGFPAVPNPKSMGEATPEERERHFNEKWDLGGFNFSLGAYTDSVISPESNKVVYDYWRKRVCERLKDPEKQKIMAPEKMPYYFATKRNPLEQDYYEVIDQHNVHLHDLGAAALKSFTEKGMVMEDGKEYEFDAVVFATGFDSFTGSLTQMGLKNKDGVDIKELWEPGVRTYLGITIATYPNLFLSYTPQAPTALSNGPTIIEAQVEMAVDIIKKLEAEGAKSIEPTAEAEEEWKNTCDSMIPFTLFGQTDSWWNASNIPGKKAQNLTYIAGINNYEAQCRATFDGWKGFVVKA</sequence>
<dbReference type="SUPFAM" id="SSF51905">
    <property type="entry name" value="FAD/NAD(P)-binding domain"/>
    <property type="match status" value="1"/>
</dbReference>
<dbReference type="GO" id="GO:0004499">
    <property type="term" value="F:N,N-dimethylaniline monooxygenase activity"/>
    <property type="evidence" value="ECO:0007669"/>
    <property type="project" value="InterPro"/>
</dbReference>
<dbReference type="GO" id="GO:0050660">
    <property type="term" value="F:flavin adenine dinucleotide binding"/>
    <property type="evidence" value="ECO:0007669"/>
    <property type="project" value="InterPro"/>
</dbReference>
<keyword evidence="3" id="KW-0285">Flavoprotein</keyword>
<evidence type="ECO:0000256" key="6">
    <source>
        <dbReference type="ARBA" id="ARBA00023002"/>
    </source>
</evidence>
<comment type="cofactor">
    <cofactor evidence="1">
        <name>FAD</name>
        <dbReference type="ChEBI" id="CHEBI:57692"/>
    </cofactor>
</comment>
<evidence type="ECO:0000313" key="9">
    <source>
        <dbReference type="EMBL" id="KAF2169766.1"/>
    </source>
</evidence>
<dbReference type="Gene3D" id="3.50.50.60">
    <property type="entry name" value="FAD/NAD(P)-binding domain"/>
    <property type="match status" value="2"/>
</dbReference>
<organism evidence="9 10">
    <name type="scientific">Zasmidium cellare ATCC 36951</name>
    <dbReference type="NCBI Taxonomy" id="1080233"/>
    <lineage>
        <taxon>Eukaryota</taxon>
        <taxon>Fungi</taxon>
        <taxon>Dikarya</taxon>
        <taxon>Ascomycota</taxon>
        <taxon>Pezizomycotina</taxon>
        <taxon>Dothideomycetes</taxon>
        <taxon>Dothideomycetidae</taxon>
        <taxon>Mycosphaerellales</taxon>
        <taxon>Mycosphaerellaceae</taxon>
        <taxon>Zasmidium</taxon>
    </lineage>
</organism>
<dbReference type="InterPro" id="IPR036188">
    <property type="entry name" value="FAD/NAD-bd_sf"/>
</dbReference>
<dbReference type="Proteomes" id="UP000799537">
    <property type="component" value="Unassembled WGS sequence"/>
</dbReference>
<evidence type="ECO:0000256" key="7">
    <source>
        <dbReference type="ARBA" id="ARBA00023033"/>
    </source>
</evidence>
<dbReference type="EMBL" id="ML993587">
    <property type="protein sequence ID" value="KAF2169766.1"/>
    <property type="molecule type" value="Genomic_DNA"/>
</dbReference>
<accession>A0A6A6CW85</accession>
<evidence type="ECO:0000256" key="3">
    <source>
        <dbReference type="ARBA" id="ARBA00022630"/>
    </source>
</evidence>
<dbReference type="GeneID" id="54565311"/>
<evidence type="ECO:0000256" key="4">
    <source>
        <dbReference type="ARBA" id="ARBA00022827"/>
    </source>
</evidence>
<dbReference type="InterPro" id="IPR050775">
    <property type="entry name" value="FAD-binding_Monooxygenases"/>
</dbReference>
<dbReference type="GO" id="GO:0050661">
    <property type="term" value="F:NADP binding"/>
    <property type="evidence" value="ECO:0007669"/>
    <property type="project" value="InterPro"/>
</dbReference>
<dbReference type="PANTHER" id="PTHR43098:SF3">
    <property type="entry name" value="L-ORNITHINE N(5)-MONOOXYGENASE-RELATED"/>
    <property type="match status" value="1"/>
</dbReference>
<dbReference type="PANTHER" id="PTHR43098">
    <property type="entry name" value="L-ORNITHINE N(5)-MONOOXYGENASE-RELATED"/>
    <property type="match status" value="1"/>
</dbReference>
<keyword evidence="5" id="KW-0521">NADP</keyword>
<evidence type="ECO:0000313" key="10">
    <source>
        <dbReference type="Proteomes" id="UP000799537"/>
    </source>
</evidence>
<dbReference type="PRINTS" id="PR00411">
    <property type="entry name" value="PNDRDTASEI"/>
</dbReference>
<evidence type="ECO:0000256" key="5">
    <source>
        <dbReference type="ARBA" id="ARBA00022857"/>
    </source>
</evidence>
<evidence type="ECO:0000256" key="1">
    <source>
        <dbReference type="ARBA" id="ARBA00001974"/>
    </source>
</evidence>
<proteinExistence type="inferred from homology"/>
<gene>
    <name evidence="9" type="ORF">M409DRAFT_52269</name>
</gene>
<reference evidence="9" key="1">
    <citation type="journal article" date="2020" name="Stud. Mycol.">
        <title>101 Dothideomycetes genomes: a test case for predicting lifestyles and emergence of pathogens.</title>
        <authorList>
            <person name="Haridas S."/>
            <person name="Albert R."/>
            <person name="Binder M."/>
            <person name="Bloem J."/>
            <person name="Labutti K."/>
            <person name="Salamov A."/>
            <person name="Andreopoulos B."/>
            <person name="Baker S."/>
            <person name="Barry K."/>
            <person name="Bills G."/>
            <person name="Bluhm B."/>
            <person name="Cannon C."/>
            <person name="Castanera R."/>
            <person name="Culley D."/>
            <person name="Daum C."/>
            <person name="Ezra D."/>
            <person name="Gonzalez J."/>
            <person name="Henrissat B."/>
            <person name="Kuo A."/>
            <person name="Liang C."/>
            <person name="Lipzen A."/>
            <person name="Lutzoni F."/>
            <person name="Magnuson J."/>
            <person name="Mondo S."/>
            <person name="Nolan M."/>
            <person name="Ohm R."/>
            <person name="Pangilinan J."/>
            <person name="Park H.-J."/>
            <person name="Ramirez L."/>
            <person name="Alfaro M."/>
            <person name="Sun H."/>
            <person name="Tritt A."/>
            <person name="Yoshinaga Y."/>
            <person name="Zwiers L.-H."/>
            <person name="Turgeon B."/>
            <person name="Goodwin S."/>
            <person name="Spatafora J."/>
            <person name="Crous P."/>
            <person name="Grigoriev I."/>
        </authorList>
    </citation>
    <scope>NUCLEOTIDE SEQUENCE</scope>
    <source>
        <strain evidence="9">ATCC 36951</strain>
    </source>
</reference>
<feature type="region of interest" description="Disordered" evidence="8">
    <location>
        <begin position="1"/>
        <end position="28"/>
    </location>
</feature>
<keyword evidence="10" id="KW-1185">Reference proteome</keyword>
<evidence type="ECO:0000256" key="8">
    <source>
        <dbReference type="SAM" id="MobiDB-lite"/>
    </source>
</evidence>
<dbReference type="AlphaFoldDB" id="A0A6A6CW85"/>
<comment type="similarity">
    <text evidence="2">Belongs to the FAD-binding monooxygenase family.</text>
</comment>
<dbReference type="RefSeq" id="XP_033670655.1">
    <property type="nucleotide sequence ID" value="XM_033812039.1"/>
</dbReference>